<evidence type="ECO:0000259" key="7">
    <source>
        <dbReference type="PROSITE" id="PS51847"/>
    </source>
</evidence>
<reference evidence="9 11" key="2">
    <citation type="submission" date="2018-03" db="EMBL/GenBank/DDBJ databases">
        <authorList>
            <person name="Fogelqvist J."/>
        </authorList>
    </citation>
    <scope>NUCLEOTIDE SEQUENCE [LARGE SCALE GENOMIC DNA]</scope>
</reference>
<dbReference type="GO" id="GO:0006869">
    <property type="term" value="P:lipid transport"/>
    <property type="evidence" value="ECO:0007669"/>
    <property type="project" value="UniProtKB-KW"/>
</dbReference>
<keyword evidence="3" id="KW-0445">Lipid transport</keyword>
<proteinExistence type="predicted"/>
<dbReference type="CDD" id="cd21669">
    <property type="entry name" value="SMP_SF"/>
    <property type="match status" value="1"/>
</dbReference>
<evidence type="ECO:0000313" key="8">
    <source>
        <dbReference type="EMBL" id="CEP03148.1"/>
    </source>
</evidence>
<keyword evidence="10" id="KW-1185">Reference proteome</keyword>
<keyword evidence="2" id="KW-0813">Transport</keyword>
<feature type="domain" description="SMP-LTD" evidence="7">
    <location>
        <begin position="379"/>
        <end position="566"/>
    </location>
</feature>
<geneLocation type="mitochondrion" evidence="9"/>
<feature type="signal peptide" evidence="6">
    <location>
        <begin position="1"/>
        <end position="17"/>
    </location>
</feature>
<keyword evidence="5" id="KW-0472">Membrane</keyword>
<dbReference type="Proteomes" id="UP000290189">
    <property type="component" value="Unassembled WGS sequence"/>
</dbReference>
<sequence length="660" mass="72619">MPLRWLLALTAVALANGQSADQGLAAWTEMISTVMMSQILANSDDFYLTLINGAILANKRPGDARVNIERFRLRPDLEGDDLDDWIREQRPQLFVVEDYDIGAGRFVLRVGLALNDLEVHLAIKGFGTWVFKSLKFNAQVAVTIGESMDDVTWELVAMPEFPTYDLRLHKPEDDLTPEQRRQLGPSSSPGFFQRIGNFFKAAVSRIVKGMVDGIIRGLINKQMGKVNRVPETKAPPDTFQVASSDFAAYKADIDLLAKQNMAHVDENFLLPEISAKLDSVVAAIDDTIDGKLDDQEQRLVDLQVDRESIDVAEDSATCHQALFNDTVVDVAAAQQEFLDREKRVDDGDAVIPDAFSRPGGRMLVDAQLRQAMQASGVPPAKMLAGWQALIQKVAFTAGFTYLQQQKVAWLVALMVGTVKVPGVGAHVKFVSLDLGIHSPSDVPGIDMADVQPEEPFTYAIDLDVQLDKFELEIEVHALGMVIPIIVSDLYVSGSLRVRILPEYIAGPKAFIAAWFDDEPDLDFDFRIAKRFTGKVNSKVHEVALEQISKALKQKVVAPQRVLVPFWVPPQVLVKATQAALHKIRSDPGGGDQFQSLLAITRRVETQYLCLLSELKNETVVATQKLAKYKAELGGGSATNPIRVASLLTLLAAAAPLLVAF</sequence>
<evidence type="ECO:0000313" key="11">
    <source>
        <dbReference type="Proteomes" id="UP000290189"/>
    </source>
</evidence>
<feature type="chain" id="PRO_5033717467" description="SMP-LTD domain-containing protein" evidence="6">
    <location>
        <begin position="18"/>
        <end position="660"/>
    </location>
</feature>
<evidence type="ECO:0000256" key="1">
    <source>
        <dbReference type="ARBA" id="ARBA00004370"/>
    </source>
</evidence>
<keyword evidence="9" id="KW-0496">Mitochondrion</keyword>
<accession>A0A0G4J6E4</accession>
<comment type="subcellular location">
    <subcellularLocation>
        <location evidence="1">Membrane</location>
    </subcellularLocation>
</comment>
<dbReference type="PROSITE" id="PS51847">
    <property type="entry name" value="SMP"/>
    <property type="match status" value="1"/>
</dbReference>
<protein>
    <recommendedName>
        <fullName evidence="7">SMP-LTD domain-containing protein</fullName>
    </recommendedName>
</protein>
<gene>
    <name evidence="8" type="ORF">PBRA_009366</name>
    <name evidence="9" type="ORF">PLBR_LOCUS8383</name>
</gene>
<evidence type="ECO:0000256" key="2">
    <source>
        <dbReference type="ARBA" id="ARBA00022448"/>
    </source>
</evidence>
<dbReference type="GO" id="GO:0008289">
    <property type="term" value="F:lipid binding"/>
    <property type="evidence" value="ECO:0007669"/>
    <property type="project" value="UniProtKB-KW"/>
</dbReference>
<evidence type="ECO:0000313" key="9">
    <source>
        <dbReference type="EMBL" id="SPR01168.1"/>
    </source>
</evidence>
<evidence type="ECO:0000256" key="3">
    <source>
        <dbReference type="ARBA" id="ARBA00023055"/>
    </source>
</evidence>
<reference evidence="8 10" key="1">
    <citation type="submission" date="2015-02" db="EMBL/GenBank/DDBJ databases">
        <authorList>
            <person name="Chooi Y.-H."/>
        </authorList>
    </citation>
    <scope>NUCLEOTIDE SEQUENCE [LARGE SCALE GENOMIC DNA]</scope>
    <source>
        <strain evidence="8">E3</strain>
    </source>
</reference>
<dbReference type="EMBL" id="OVEO01000016">
    <property type="protein sequence ID" value="SPR01168.1"/>
    <property type="molecule type" value="Genomic_DNA"/>
</dbReference>
<dbReference type="AlphaFoldDB" id="A0A0G4J6E4"/>
<keyword evidence="4" id="KW-0446">Lipid-binding</keyword>
<evidence type="ECO:0000256" key="6">
    <source>
        <dbReference type="SAM" id="SignalP"/>
    </source>
</evidence>
<keyword evidence="6" id="KW-0732">Signal</keyword>
<dbReference type="InterPro" id="IPR031468">
    <property type="entry name" value="SMP_LBD"/>
</dbReference>
<evidence type="ECO:0000313" key="10">
    <source>
        <dbReference type="Proteomes" id="UP000039324"/>
    </source>
</evidence>
<dbReference type="EMBL" id="CDSF01000143">
    <property type="protein sequence ID" value="CEP03148.1"/>
    <property type="molecule type" value="Genomic_DNA"/>
</dbReference>
<dbReference type="Proteomes" id="UP000039324">
    <property type="component" value="Unassembled WGS sequence"/>
</dbReference>
<organism evidence="8 10">
    <name type="scientific">Plasmodiophora brassicae</name>
    <name type="common">Clubroot disease agent</name>
    <dbReference type="NCBI Taxonomy" id="37360"/>
    <lineage>
        <taxon>Eukaryota</taxon>
        <taxon>Sar</taxon>
        <taxon>Rhizaria</taxon>
        <taxon>Endomyxa</taxon>
        <taxon>Phytomyxea</taxon>
        <taxon>Plasmodiophorida</taxon>
        <taxon>Plasmodiophoridae</taxon>
        <taxon>Plasmodiophora</taxon>
    </lineage>
</organism>
<dbReference type="GO" id="GO:0016020">
    <property type="term" value="C:membrane"/>
    <property type="evidence" value="ECO:0007669"/>
    <property type="project" value="UniProtKB-SubCell"/>
</dbReference>
<evidence type="ECO:0000256" key="4">
    <source>
        <dbReference type="ARBA" id="ARBA00023121"/>
    </source>
</evidence>
<name>A0A0G4J6E4_PLABS</name>
<evidence type="ECO:0000256" key="5">
    <source>
        <dbReference type="ARBA" id="ARBA00023136"/>
    </source>
</evidence>